<evidence type="ECO:0000259" key="3">
    <source>
        <dbReference type="Pfam" id="PF03934"/>
    </source>
</evidence>
<keyword evidence="2" id="KW-1133">Transmembrane helix</keyword>
<dbReference type="PANTHER" id="PTHR38831:SF1">
    <property type="entry name" value="TYPE II SECRETION SYSTEM PROTEIN K-RELATED"/>
    <property type="match status" value="1"/>
</dbReference>
<dbReference type="InterPro" id="IPR045584">
    <property type="entry name" value="Pilin-like"/>
</dbReference>
<proteinExistence type="predicted"/>
<feature type="domain" description="T2SS protein K second SAM-like" evidence="3">
    <location>
        <begin position="275"/>
        <end position="327"/>
    </location>
</feature>
<dbReference type="Pfam" id="PF21687">
    <property type="entry name" value="T2SSK_1st"/>
    <property type="match status" value="1"/>
</dbReference>
<dbReference type="SUPFAM" id="SSF54523">
    <property type="entry name" value="Pili subunits"/>
    <property type="match status" value="1"/>
</dbReference>
<evidence type="ECO:0000313" key="5">
    <source>
        <dbReference type="EMBL" id="MDM0045337.1"/>
    </source>
</evidence>
<dbReference type="InterPro" id="IPR005628">
    <property type="entry name" value="GspK"/>
</dbReference>
<evidence type="ECO:0000256" key="1">
    <source>
        <dbReference type="SAM" id="MobiDB-lite"/>
    </source>
</evidence>
<dbReference type="EMBL" id="JASZYV010000002">
    <property type="protein sequence ID" value="MDM0045337.1"/>
    <property type="molecule type" value="Genomic_DNA"/>
</dbReference>
<dbReference type="PANTHER" id="PTHR38831">
    <property type="entry name" value="TYPE II SECRETION SYSTEM PROTEIN K"/>
    <property type="match status" value="1"/>
</dbReference>
<dbReference type="InterPro" id="IPR049179">
    <property type="entry name" value="T2SSK_SAM-like_2nd"/>
</dbReference>
<dbReference type="Proteomes" id="UP001174908">
    <property type="component" value="Unassembled WGS sequence"/>
</dbReference>
<evidence type="ECO:0000259" key="4">
    <source>
        <dbReference type="Pfam" id="PF21687"/>
    </source>
</evidence>
<dbReference type="NCBIfam" id="NF037980">
    <property type="entry name" value="T2SS_GspK"/>
    <property type="match status" value="1"/>
</dbReference>
<keyword evidence="2" id="KW-0472">Membrane</keyword>
<keyword evidence="2" id="KW-0812">Transmembrane</keyword>
<feature type="compositionally biased region" description="Low complexity" evidence="1">
    <location>
        <begin position="181"/>
        <end position="231"/>
    </location>
</feature>
<dbReference type="PIRSF" id="PIRSF002786">
    <property type="entry name" value="XcpX"/>
    <property type="match status" value="1"/>
</dbReference>
<comment type="caution">
    <text evidence="5">The sequence shown here is derived from an EMBL/GenBank/DDBJ whole genome shotgun (WGS) entry which is preliminary data.</text>
</comment>
<organism evidence="5 6">
    <name type="scientific">Variovorax dokdonensis</name>
    <dbReference type="NCBI Taxonomy" id="344883"/>
    <lineage>
        <taxon>Bacteria</taxon>
        <taxon>Pseudomonadati</taxon>
        <taxon>Pseudomonadota</taxon>
        <taxon>Betaproteobacteria</taxon>
        <taxon>Burkholderiales</taxon>
        <taxon>Comamonadaceae</taxon>
        <taxon>Variovorax</taxon>
    </lineage>
</organism>
<evidence type="ECO:0000256" key="2">
    <source>
        <dbReference type="SAM" id="Phobius"/>
    </source>
</evidence>
<keyword evidence="6" id="KW-1185">Reference proteome</keyword>
<feature type="transmembrane region" description="Helical" evidence="2">
    <location>
        <begin position="21"/>
        <end position="43"/>
    </location>
</feature>
<dbReference type="Pfam" id="PF03934">
    <property type="entry name" value="T2SSK"/>
    <property type="match status" value="1"/>
</dbReference>
<name>A0ABT7NBP4_9BURK</name>
<feature type="domain" description="T2SS protein K first SAM-like" evidence="4">
    <location>
        <begin position="133"/>
        <end position="270"/>
    </location>
</feature>
<accession>A0ABT7NBP4</accession>
<protein>
    <submittedName>
        <fullName evidence="5">Type II secretion system minor pseudopilin GspK</fullName>
    </submittedName>
</protein>
<dbReference type="InterPro" id="IPR049031">
    <property type="entry name" value="T2SSK_SAM-like_1st"/>
</dbReference>
<evidence type="ECO:0000313" key="6">
    <source>
        <dbReference type="Proteomes" id="UP001174908"/>
    </source>
</evidence>
<reference evidence="5" key="1">
    <citation type="submission" date="2023-06" db="EMBL/GenBank/DDBJ databases">
        <authorList>
            <person name="Jiang Y."/>
            <person name="Liu Q."/>
        </authorList>
    </citation>
    <scope>NUCLEOTIDE SEQUENCE</scope>
    <source>
        <strain evidence="5">CGMCC 1.12089</strain>
    </source>
</reference>
<gene>
    <name evidence="5" type="primary">gspK</name>
    <name evidence="5" type="ORF">QTH91_12650</name>
</gene>
<dbReference type="RefSeq" id="WP_286660415.1">
    <property type="nucleotide sequence ID" value="NZ_JASZYV010000002.1"/>
</dbReference>
<sequence>MNGLRFTAGKLASRNRSAQRGAALLAAMLIVTLVATFSAAALWRQWRSVEIESAERSRVQSAWVLVGALDWSRLILREDGRAGGADHLAEPWAVPLAEARLSSFLAADKNIASDAIEGLPDAFMSGGITDAQSKLNVRNLVVGNRKVDTAVEAFTRLFDLLGLPTQEVDVLANNLQRAGTGVAQTASASTGTSTSTTGTGNSNTSTAALVTAATNSTTGSTPGSATGTANSDPFSDGGAPLMPQTEAELVWLGLSPSTVAALEPYVTILPRSTALNINTASAEAMAASIPGLDLAGARRLVQQRSQRFFSTLDDARQALPGSNAKFTEGQQSVSTNYFEVIGRLRLDRIWVQEHSMLERQGTQVTIVWRHRGAGATNAGMRP</sequence>
<feature type="region of interest" description="Disordered" evidence="1">
    <location>
        <begin position="181"/>
        <end position="239"/>
    </location>
</feature>